<dbReference type="Pfam" id="PF03705">
    <property type="entry name" value="CheR_N"/>
    <property type="match status" value="1"/>
</dbReference>
<dbReference type="EC" id="2.1.1.80" evidence="5"/>
<dbReference type="Proteomes" id="UP000295106">
    <property type="component" value="Unassembled WGS sequence"/>
</dbReference>
<dbReference type="SMART" id="SM00138">
    <property type="entry name" value="MeTrc"/>
    <property type="match status" value="1"/>
</dbReference>
<dbReference type="InterPro" id="IPR036804">
    <property type="entry name" value="CheR_N_sf"/>
</dbReference>
<comment type="catalytic activity">
    <reaction evidence="1 5">
        <text>L-glutamyl-[protein] + S-adenosyl-L-methionine = [protein]-L-glutamate 5-O-methyl ester + S-adenosyl-L-homocysteine</text>
        <dbReference type="Rhea" id="RHEA:24452"/>
        <dbReference type="Rhea" id="RHEA-COMP:10208"/>
        <dbReference type="Rhea" id="RHEA-COMP:10311"/>
        <dbReference type="ChEBI" id="CHEBI:29973"/>
        <dbReference type="ChEBI" id="CHEBI:57856"/>
        <dbReference type="ChEBI" id="CHEBI:59789"/>
        <dbReference type="ChEBI" id="CHEBI:82795"/>
        <dbReference type="EC" id="2.1.1.80"/>
    </reaction>
</comment>
<dbReference type="InterPro" id="IPR000780">
    <property type="entry name" value="CheR_MeTrfase"/>
</dbReference>
<feature type="binding site" evidence="6">
    <location>
        <position position="76"/>
    </location>
    <ligand>
        <name>S-adenosyl-L-methionine</name>
        <dbReference type="ChEBI" id="CHEBI:59789"/>
    </ligand>
</feature>
<dbReference type="AlphaFoldDB" id="A0A4R2MQY6"/>
<dbReference type="InterPro" id="IPR029063">
    <property type="entry name" value="SAM-dependent_MTases_sf"/>
</dbReference>
<dbReference type="PRINTS" id="PR00996">
    <property type="entry name" value="CHERMTFRASE"/>
</dbReference>
<reference evidence="8 9" key="1">
    <citation type="submission" date="2019-03" db="EMBL/GenBank/DDBJ databases">
        <title>Genomic Encyclopedia of Type Strains, Phase IV (KMG-IV): sequencing the most valuable type-strain genomes for metagenomic binning, comparative biology and taxonomic classification.</title>
        <authorList>
            <person name="Goeker M."/>
        </authorList>
    </citation>
    <scope>NUCLEOTIDE SEQUENCE [LARGE SCALE GENOMIC DNA]</scope>
    <source>
        <strain evidence="8 9">DSM 1709</strain>
    </source>
</reference>
<dbReference type="PROSITE" id="PS50123">
    <property type="entry name" value="CHER"/>
    <property type="match status" value="1"/>
</dbReference>
<dbReference type="InterPro" id="IPR022641">
    <property type="entry name" value="CheR_N"/>
</dbReference>
<dbReference type="GO" id="GO:0032259">
    <property type="term" value="P:methylation"/>
    <property type="evidence" value="ECO:0007669"/>
    <property type="project" value="UniProtKB-KW"/>
</dbReference>
<accession>A0A4R2MQY6</accession>
<dbReference type="Gene3D" id="1.10.155.10">
    <property type="entry name" value="Chemotaxis receptor methyltransferase CheR, N-terminal domain"/>
    <property type="match status" value="1"/>
</dbReference>
<feature type="binding site" evidence="6">
    <location>
        <position position="116"/>
    </location>
    <ligand>
        <name>S-adenosyl-L-methionine</name>
        <dbReference type="ChEBI" id="CHEBI:59789"/>
    </ligand>
</feature>
<dbReference type="InterPro" id="IPR022642">
    <property type="entry name" value="CheR_C"/>
</dbReference>
<dbReference type="GeneID" id="99683890"/>
<evidence type="ECO:0000313" key="8">
    <source>
        <dbReference type="EMBL" id="TCP01803.1"/>
    </source>
</evidence>
<organism evidence="8 9">
    <name type="scientific">Rubrivivax gelatinosus</name>
    <name type="common">Rhodocyclus gelatinosus</name>
    <name type="synonym">Rhodopseudomonas gelatinosa</name>
    <dbReference type="NCBI Taxonomy" id="28068"/>
    <lineage>
        <taxon>Bacteria</taxon>
        <taxon>Pseudomonadati</taxon>
        <taxon>Pseudomonadota</taxon>
        <taxon>Betaproteobacteria</taxon>
        <taxon>Burkholderiales</taxon>
        <taxon>Sphaerotilaceae</taxon>
        <taxon>Rubrivivax</taxon>
    </lineage>
</organism>
<feature type="domain" description="CheR-type methyltransferase" evidence="7">
    <location>
        <begin position="1"/>
        <end position="268"/>
    </location>
</feature>
<feature type="binding site" evidence="6">
    <location>
        <begin position="197"/>
        <end position="198"/>
    </location>
    <ligand>
        <name>S-adenosyl-L-methionine</name>
        <dbReference type="ChEBI" id="CHEBI:59789"/>
    </ligand>
</feature>
<keyword evidence="3 5" id="KW-0808">Transferase</keyword>
<dbReference type="RefSeq" id="WP_132647860.1">
    <property type="nucleotide sequence ID" value="NZ_CP181386.1"/>
</dbReference>
<dbReference type="OrthoDB" id="9816309at2"/>
<feature type="binding site" evidence="6">
    <location>
        <position position="78"/>
    </location>
    <ligand>
        <name>S-adenosyl-L-methionine</name>
        <dbReference type="ChEBI" id="CHEBI:59789"/>
    </ligand>
</feature>
<evidence type="ECO:0000256" key="6">
    <source>
        <dbReference type="PIRSR" id="PIRSR000410-1"/>
    </source>
</evidence>
<dbReference type="SUPFAM" id="SSF47757">
    <property type="entry name" value="Chemotaxis receptor methyltransferase CheR, N-terminal domain"/>
    <property type="match status" value="1"/>
</dbReference>
<dbReference type="InterPro" id="IPR026024">
    <property type="entry name" value="Chemotaxis_MeTrfase_CheR"/>
</dbReference>
<evidence type="ECO:0000313" key="9">
    <source>
        <dbReference type="Proteomes" id="UP000295106"/>
    </source>
</evidence>
<protein>
    <recommendedName>
        <fullName evidence="5">Chemotaxis protein methyltransferase</fullName>
        <ecNumber evidence="5">2.1.1.80</ecNumber>
    </recommendedName>
</protein>
<feature type="binding site" evidence="6">
    <location>
        <begin position="214"/>
        <end position="215"/>
    </location>
    <ligand>
        <name>S-adenosyl-L-methionine</name>
        <dbReference type="ChEBI" id="CHEBI:59789"/>
    </ligand>
</feature>
<gene>
    <name evidence="8" type="ORF">EV684_108144</name>
</gene>
<feature type="binding site" evidence="6">
    <location>
        <position position="139"/>
    </location>
    <ligand>
        <name>S-adenosyl-L-methionine</name>
        <dbReference type="ChEBI" id="CHEBI:59789"/>
    </ligand>
</feature>
<evidence type="ECO:0000256" key="3">
    <source>
        <dbReference type="ARBA" id="ARBA00022679"/>
    </source>
</evidence>
<dbReference type="GO" id="GO:0008983">
    <property type="term" value="F:protein-glutamate O-methyltransferase activity"/>
    <property type="evidence" value="ECO:0007669"/>
    <property type="project" value="UniProtKB-EC"/>
</dbReference>
<name>A0A4R2MQY6_RUBGE</name>
<evidence type="ECO:0000256" key="1">
    <source>
        <dbReference type="ARBA" id="ARBA00001541"/>
    </source>
</evidence>
<dbReference type="EMBL" id="SLXD01000008">
    <property type="protein sequence ID" value="TCP01803.1"/>
    <property type="molecule type" value="Genomic_DNA"/>
</dbReference>
<keyword evidence="2 5" id="KW-0489">Methyltransferase</keyword>
<comment type="function">
    <text evidence="5">Methylation of the membrane-bound methyl-accepting chemotaxis proteins (MCP) to form gamma-glutamyl methyl ester residues in MCP.</text>
</comment>
<sequence length="268" mass="29934">MHDPAITEREFERFQRFIHEAAGIRLSPAKKALVSGRLSRRLREHALGSYDEYYRLLASGEQPAEVQTAIDLLTTNETYFFREPRHFELLGRLAGEAAAAARPLRVWSAASSSGEECYTIAMVLAEAMGSTPWEVLGTDISSRVLERARRGLYPLERTEGIPPALLKRHCLRGTGKAEGTLLVSRALRERVRFAQVNLNRPLPALGRFDVVFLRNVMIYFDADTKAQIVARVLGQLEPGGHLMIGHSETLHGVSDAVRQVAPSTYVKR</sequence>
<dbReference type="CDD" id="cd02440">
    <property type="entry name" value="AdoMet_MTases"/>
    <property type="match status" value="1"/>
</dbReference>
<dbReference type="Pfam" id="PF01739">
    <property type="entry name" value="CheR"/>
    <property type="match status" value="1"/>
</dbReference>
<dbReference type="PIRSF" id="PIRSF000410">
    <property type="entry name" value="CheR"/>
    <property type="match status" value="1"/>
</dbReference>
<evidence type="ECO:0000256" key="5">
    <source>
        <dbReference type="PIRNR" id="PIRNR000410"/>
    </source>
</evidence>
<keyword evidence="4 5" id="KW-0949">S-adenosyl-L-methionine</keyword>
<dbReference type="Gene3D" id="3.40.50.150">
    <property type="entry name" value="Vaccinia Virus protein VP39"/>
    <property type="match status" value="1"/>
</dbReference>
<proteinExistence type="predicted"/>
<dbReference type="PANTHER" id="PTHR24422">
    <property type="entry name" value="CHEMOTAXIS PROTEIN METHYLTRANSFERASE"/>
    <property type="match status" value="1"/>
</dbReference>
<evidence type="ECO:0000256" key="4">
    <source>
        <dbReference type="ARBA" id="ARBA00022691"/>
    </source>
</evidence>
<comment type="caution">
    <text evidence="8">The sequence shown here is derived from an EMBL/GenBank/DDBJ whole genome shotgun (WGS) entry which is preliminary data.</text>
</comment>
<evidence type="ECO:0000259" key="7">
    <source>
        <dbReference type="PROSITE" id="PS50123"/>
    </source>
</evidence>
<dbReference type="PANTHER" id="PTHR24422:SF26">
    <property type="entry name" value="CHEMOTAXIS PROTEIN METHYLTRANSFERASE"/>
    <property type="match status" value="1"/>
</dbReference>
<dbReference type="InterPro" id="IPR050903">
    <property type="entry name" value="Bact_Chemotaxis_MeTrfase"/>
</dbReference>
<dbReference type="SUPFAM" id="SSF53335">
    <property type="entry name" value="S-adenosyl-L-methionine-dependent methyltransferases"/>
    <property type="match status" value="1"/>
</dbReference>
<feature type="binding site" evidence="6">
    <location>
        <position position="82"/>
    </location>
    <ligand>
        <name>S-adenosyl-L-methionine</name>
        <dbReference type="ChEBI" id="CHEBI:59789"/>
    </ligand>
</feature>
<evidence type="ECO:0000256" key="2">
    <source>
        <dbReference type="ARBA" id="ARBA00022603"/>
    </source>
</evidence>